<dbReference type="CDD" id="cd05379">
    <property type="entry name" value="CAP_bacterial"/>
    <property type="match status" value="1"/>
</dbReference>
<proteinExistence type="predicted"/>
<feature type="signal peptide" evidence="4">
    <location>
        <begin position="1"/>
        <end position="18"/>
    </location>
</feature>
<dbReference type="GO" id="GO:0046872">
    <property type="term" value="F:metal ion binding"/>
    <property type="evidence" value="ECO:0007669"/>
    <property type="project" value="UniProtKB-KW"/>
</dbReference>
<dbReference type="PANTHER" id="PTHR31157">
    <property type="entry name" value="SCP DOMAIN-CONTAINING PROTEIN"/>
    <property type="match status" value="1"/>
</dbReference>
<dbReference type="InterPro" id="IPR017896">
    <property type="entry name" value="4Fe4S_Fe-S-bd"/>
</dbReference>
<dbReference type="GO" id="GO:0051536">
    <property type="term" value="F:iron-sulfur cluster binding"/>
    <property type="evidence" value="ECO:0007669"/>
    <property type="project" value="UniProtKB-KW"/>
</dbReference>
<organism evidence="6 7">
    <name type="scientific">Microvenator marinus</name>
    <dbReference type="NCBI Taxonomy" id="2600177"/>
    <lineage>
        <taxon>Bacteria</taxon>
        <taxon>Deltaproteobacteria</taxon>
        <taxon>Bradymonadales</taxon>
        <taxon>Microvenatoraceae</taxon>
        <taxon>Microvenator</taxon>
    </lineage>
</organism>
<name>A0A5B8Y023_9DELT</name>
<evidence type="ECO:0000256" key="3">
    <source>
        <dbReference type="ARBA" id="ARBA00023014"/>
    </source>
</evidence>
<dbReference type="RefSeq" id="WP_146961939.1">
    <property type="nucleotide sequence ID" value="NZ_CP042467.1"/>
</dbReference>
<dbReference type="Gene3D" id="3.40.33.10">
    <property type="entry name" value="CAP"/>
    <property type="match status" value="1"/>
</dbReference>
<dbReference type="Proteomes" id="UP000321595">
    <property type="component" value="Chromosome"/>
</dbReference>
<dbReference type="PANTHER" id="PTHR31157:SF1">
    <property type="entry name" value="SCP DOMAIN-CONTAINING PROTEIN"/>
    <property type="match status" value="1"/>
</dbReference>
<dbReference type="Pfam" id="PF00188">
    <property type="entry name" value="CAP"/>
    <property type="match status" value="1"/>
</dbReference>
<dbReference type="SUPFAM" id="SSF55797">
    <property type="entry name" value="PR-1-like"/>
    <property type="match status" value="1"/>
</dbReference>
<dbReference type="EMBL" id="CP042467">
    <property type="protein sequence ID" value="QED29009.1"/>
    <property type="molecule type" value="Genomic_DNA"/>
</dbReference>
<keyword evidence="2" id="KW-0408">Iron</keyword>
<dbReference type="AlphaFoldDB" id="A0A5B8Y023"/>
<evidence type="ECO:0000256" key="2">
    <source>
        <dbReference type="ARBA" id="ARBA00023004"/>
    </source>
</evidence>
<evidence type="ECO:0000256" key="4">
    <source>
        <dbReference type="SAM" id="SignalP"/>
    </source>
</evidence>
<keyword evidence="1" id="KW-0479">Metal-binding</keyword>
<evidence type="ECO:0000256" key="1">
    <source>
        <dbReference type="ARBA" id="ARBA00022723"/>
    </source>
</evidence>
<evidence type="ECO:0000313" key="7">
    <source>
        <dbReference type="Proteomes" id="UP000321595"/>
    </source>
</evidence>
<keyword evidence="7" id="KW-1185">Reference proteome</keyword>
<dbReference type="PROSITE" id="PS51257">
    <property type="entry name" value="PROKAR_LIPOPROTEIN"/>
    <property type="match status" value="1"/>
</dbReference>
<feature type="domain" description="4Fe-4S ferredoxin-type" evidence="5">
    <location>
        <begin position="55"/>
        <end position="85"/>
    </location>
</feature>
<evidence type="ECO:0000313" key="6">
    <source>
        <dbReference type="EMBL" id="QED29009.1"/>
    </source>
</evidence>
<evidence type="ECO:0000259" key="5">
    <source>
        <dbReference type="PROSITE" id="PS51379"/>
    </source>
</evidence>
<gene>
    <name evidence="6" type="ORF">FRD01_17540</name>
</gene>
<feature type="chain" id="PRO_5023089387" evidence="4">
    <location>
        <begin position="19"/>
        <end position="372"/>
    </location>
</feature>
<dbReference type="InterPro" id="IPR035940">
    <property type="entry name" value="CAP_sf"/>
</dbReference>
<accession>A0A5B8Y023</accession>
<dbReference type="InterPro" id="IPR014044">
    <property type="entry name" value="CAP_dom"/>
</dbReference>
<dbReference type="InterPro" id="IPR017900">
    <property type="entry name" value="4Fe4S_Fe_S_CS"/>
</dbReference>
<keyword evidence="3" id="KW-0411">Iron-sulfur</keyword>
<dbReference type="PROSITE" id="PS00198">
    <property type="entry name" value="4FE4S_FER_1"/>
    <property type="match status" value="1"/>
</dbReference>
<keyword evidence="4" id="KW-0732">Signal</keyword>
<reference evidence="6 7" key="1">
    <citation type="submission" date="2019-08" db="EMBL/GenBank/DDBJ databases">
        <authorList>
            <person name="Liang Q."/>
        </authorList>
    </citation>
    <scope>NUCLEOTIDE SEQUENCE [LARGE SCALE GENOMIC DNA]</scope>
    <source>
        <strain evidence="6 7">V1718</strain>
    </source>
</reference>
<protein>
    <submittedName>
        <fullName evidence="6">CAP domain-containing protein</fullName>
    </submittedName>
</protein>
<dbReference type="OrthoDB" id="68195at2"/>
<sequence>MKNLRRAIALLVLSFALAACEGQILADRAGINTPECTTAAQCELKVCMKTACENNQCVWDPIPECQSCEDCEEVCGNGVIEGDETCDGNCPTTCQTSDACTPEVLVGSAATCDAKCEAEPSITMCSDGDGCCPSACDSTTDSDCGTMCGNGVVEAEETCDGDCPTTCESPDACVTMSLSGAAATCDAECTVSNTITACVDNDGCCPSACNNTNDNDCQVDCTDIAAWPSNWAAMEDEVIVLVNEVRAQTQTCGQYGSFDPAGPVEMNDEMRIASRCHSVDMGERNRLGHDGSDGSSFSQRLGTAGYNGQPRGENVAAGYGSAQTVVNGWMNSPGHCRNIMNSGINRMGIGYYLAPGSQYGDWWTMTTGIGGN</sequence>
<dbReference type="KEGG" id="bbae:FRD01_17540"/>
<dbReference type="PROSITE" id="PS51379">
    <property type="entry name" value="4FE4S_FER_2"/>
    <property type="match status" value="1"/>
</dbReference>